<accession>A0ABX7SVX5</accession>
<keyword evidence="2" id="KW-0472">Membrane</keyword>
<organism evidence="3 4">
    <name type="scientific">Polaribacter batillariae</name>
    <dbReference type="NCBI Taxonomy" id="2808900"/>
    <lineage>
        <taxon>Bacteria</taxon>
        <taxon>Pseudomonadati</taxon>
        <taxon>Bacteroidota</taxon>
        <taxon>Flavobacteriia</taxon>
        <taxon>Flavobacteriales</taxon>
        <taxon>Flavobacteriaceae</taxon>
    </lineage>
</organism>
<keyword evidence="2" id="KW-0812">Transmembrane</keyword>
<feature type="transmembrane region" description="Helical" evidence="2">
    <location>
        <begin position="55"/>
        <end position="73"/>
    </location>
</feature>
<name>A0ABX7SVX5_9FLAO</name>
<proteinExistence type="predicted"/>
<evidence type="ECO:0000256" key="2">
    <source>
        <dbReference type="SAM" id="Phobius"/>
    </source>
</evidence>
<sequence length="75" mass="8582">MAFNQKSILLQDLIKNNLLIFSDLEKEKIKREQLQLQLQKTNQNLQKMVKRKNNGLIYGTSGVAIGVIITLLISK</sequence>
<evidence type="ECO:0000313" key="4">
    <source>
        <dbReference type="Proteomes" id="UP000663935"/>
    </source>
</evidence>
<keyword evidence="4" id="KW-1185">Reference proteome</keyword>
<evidence type="ECO:0000313" key="3">
    <source>
        <dbReference type="EMBL" id="QTD38395.1"/>
    </source>
</evidence>
<evidence type="ECO:0000256" key="1">
    <source>
        <dbReference type="SAM" id="Coils"/>
    </source>
</evidence>
<gene>
    <name evidence="3" type="ORF">JL193_03610</name>
</gene>
<dbReference type="Proteomes" id="UP000663935">
    <property type="component" value="Chromosome"/>
</dbReference>
<keyword evidence="1" id="KW-0175">Coiled coil</keyword>
<reference evidence="3 4" key="1">
    <citation type="submission" date="2021-03" db="EMBL/GenBank/DDBJ databases">
        <title>Complete genome of Polaribacter_sp.G4M1.</title>
        <authorList>
            <person name="Jeong S.W."/>
            <person name="Bae J.W."/>
        </authorList>
    </citation>
    <scope>NUCLEOTIDE SEQUENCE [LARGE SCALE GENOMIC DNA]</scope>
    <source>
        <strain evidence="3 4">G4M1</strain>
    </source>
</reference>
<dbReference type="RefSeq" id="WP_207972526.1">
    <property type="nucleotide sequence ID" value="NZ_CP071795.1"/>
</dbReference>
<keyword evidence="2" id="KW-1133">Transmembrane helix</keyword>
<dbReference type="EMBL" id="CP071795">
    <property type="protein sequence ID" value="QTD38395.1"/>
    <property type="molecule type" value="Genomic_DNA"/>
</dbReference>
<feature type="coiled-coil region" evidence="1">
    <location>
        <begin position="24"/>
        <end position="51"/>
    </location>
</feature>
<protein>
    <submittedName>
        <fullName evidence="3">Uncharacterized protein</fullName>
    </submittedName>
</protein>